<evidence type="ECO:0000313" key="2">
    <source>
        <dbReference type="EMBL" id="MSS16981.1"/>
    </source>
</evidence>
<feature type="transmembrane region" description="Helical" evidence="1">
    <location>
        <begin position="130"/>
        <end position="149"/>
    </location>
</feature>
<protein>
    <submittedName>
        <fullName evidence="2">Uncharacterized protein</fullName>
    </submittedName>
</protein>
<feature type="transmembrane region" description="Helical" evidence="1">
    <location>
        <begin position="169"/>
        <end position="191"/>
    </location>
</feature>
<dbReference type="AlphaFoldDB" id="A0A6L5X9Q0"/>
<keyword evidence="1" id="KW-1133">Transmembrane helix</keyword>
<dbReference type="EMBL" id="VULT01000005">
    <property type="protein sequence ID" value="MSS16981.1"/>
    <property type="molecule type" value="Genomic_DNA"/>
</dbReference>
<feature type="transmembrane region" description="Helical" evidence="1">
    <location>
        <begin position="52"/>
        <end position="73"/>
    </location>
</feature>
<sequence length="211" mass="23571">MKNEENINADSSNMQELDQMRQQMALLKHSLDRQLVVSDKLMRQSMKGKLQWIKQMVWFEIIATPLLILFFVIEAMQLELSMGPEVMLAVILAVSVTADYIINVKRAPDFMAGTLVATQEQLLSMKRLRMWSFAINLPLSLIWAAWFIIDMYMRLPVGHVIDTAHSAALTGGIVGGSIGLVAGLVAAVVILRKMQKTNDSIIDQIKDLGGD</sequence>
<dbReference type="Proteomes" id="UP000483362">
    <property type="component" value="Unassembled WGS sequence"/>
</dbReference>
<keyword evidence="1" id="KW-0472">Membrane</keyword>
<proteinExistence type="predicted"/>
<dbReference type="RefSeq" id="WP_154327614.1">
    <property type="nucleotide sequence ID" value="NZ_CP045696.1"/>
</dbReference>
<evidence type="ECO:0000256" key="1">
    <source>
        <dbReference type="SAM" id="Phobius"/>
    </source>
</evidence>
<organism evidence="2 3">
    <name type="scientific">Sodaliphilus pleomorphus</name>
    <dbReference type="NCBI Taxonomy" id="2606626"/>
    <lineage>
        <taxon>Bacteria</taxon>
        <taxon>Pseudomonadati</taxon>
        <taxon>Bacteroidota</taxon>
        <taxon>Bacteroidia</taxon>
        <taxon>Bacteroidales</taxon>
        <taxon>Muribaculaceae</taxon>
        <taxon>Sodaliphilus</taxon>
    </lineage>
</organism>
<feature type="transmembrane region" description="Helical" evidence="1">
    <location>
        <begin position="85"/>
        <end position="102"/>
    </location>
</feature>
<keyword evidence="3" id="KW-1185">Reference proteome</keyword>
<reference evidence="2 3" key="1">
    <citation type="submission" date="2019-08" db="EMBL/GenBank/DDBJ databases">
        <title>In-depth cultivation of the pig gut microbiome towards novel bacterial diversity and tailored functional studies.</title>
        <authorList>
            <person name="Wylensek D."/>
            <person name="Hitch T.C.A."/>
            <person name="Clavel T."/>
        </authorList>
    </citation>
    <scope>NUCLEOTIDE SEQUENCE [LARGE SCALE GENOMIC DNA]</scope>
    <source>
        <strain evidence="2 3">Oil-RF-744-WCA-WT-10</strain>
    </source>
</reference>
<keyword evidence="1" id="KW-0812">Transmembrane</keyword>
<gene>
    <name evidence="2" type="ORF">FYJ29_04265</name>
</gene>
<accession>A0A6L5X9Q0</accession>
<evidence type="ECO:0000313" key="3">
    <source>
        <dbReference type="Proteomes" id="UP000483362"/>
    </source>
</evidence>
<name>A0A6L5X9Q0_9BACT</name>
<comment type="caution">
    <text evidence="2">The sequence shown here is derived from an EMBL/GenBank/DDBJ whole genome shotgun (WGS) entry which is preliminary data.</text>
</comment>